<dbReference type="AlphaFoldDB" id="A0ABD0ZCT8"/>
<dbReference type="InterPro" id="IPR058670">
    <property type="entry name" value="PTPase_dom"/>
</dbReference>
<feature type="domain" description="Phosphotyrosine protein phosphatase" evidence="2">
    <location>
        <begin position="185"/>
        <end position="265"/>
    </location>
</feature>
<comment type="caution">
    <text evidence="3">The sequence shown here is derived from an EMBL/GenBank/DDBJ whole genome shotgun (WGS) entry which is preliminary data.</text>
</comment>
<dbReference type="Proteomes" id="UP001558713">
    <property type="component" value="Unassembled WGS sequence"/>
</dbReference>
<feature type="region of interest" description="Disordered" evidence="1">
    <location>
        <begin position="355"/>
        <end position="394"/>
    </location>
</feature>
<dbReference type="PANTHER" id="PTHR20953">
    <property type="entry name" value="KINASE-RELATED"/>
    <property type="match status" value="1"/>
</dbReference>
<dbReference type="PANTHER" id="PTHR20953:SF14">
    <property type="entry name" value="PROTEIN SEEDLING PLASTID DEVELOPMENT 1"/>
    <property type="match status" value="1"/>
</dbReference>
<name>A0ABD0ZCT8_CARAN</name>
<gene>
    <name evidence="3" type="ORF">V5N11_036437</name>
</gene>
<evidence type="ECO:0000259" key="2">
    <source>
        <dbReference type="Pfam" id="PF25516"/>
    </source>
</evidence>
<evidence type="ECO:0000313" key="3">
    <source>
        <dbReference type="EMBL" id="KAL1192491.1"/>
    </source>
</evidence>
<dbReference type="Pfam" id="PF25516">
    <property type="entry name" value="PTPase"/>
    <property type="match status" value="1"/>
</dbReference>
<dbReference type="InterPro" id="IPR034081">
    <property type="entry name" value="R3H_AAA"/>
</dbReference>
<sequence>MPEAIIIDEIGTELEALAASTIAQRGVQLVATAHGMTIDNIIKNPSLQILIGGIESVTLGDEEARKRKVQKTILERKGPPTFTCAVEMISRTECRVHQRLDVTVDAILAGKSAPFEIRQIRGEDDVPHQLVTPIPLENLEEEPAPLLNRNFASEVLSDDEDEDIRPVRYNKASSDIYTSPRISPVHVYTYNVLEADLLQVAEVMGLDDEIEVTDDVGEADVILASSSELKQNSSIRRVAKLHKLPIFVIKSTTMAQMVKAVRMILGRESFGSAPKTIEKSSVDDVEIKDDAPESKPSLEELDALEEVRLAIEYIVIPGGEPVELLPRRSDIIVRQLELVESYQLAVENLGTHHNPRLQILPRRSTKKKLPSLSPKKATDDSVGTSVTRLPFLKD</sequence>
<keyword evidence="4" id="KW-1185">Reference proteome</keyword>
<accession>A0ABD0ZCT8</accession>
<evidence type="ECO:0000313" key="4">
    <source>
        <dbReference type="Proteomes" id="UP001558713"/>
    </source>
</evidence>
<evidence type="ECO:0000256" key="1">
    <source>
        <dbReference type="SAM" id="MobiDB-lite"/>
    </source>
</evidence>
<proteinExistence type="predicted"/>
<dbReference type="CDD" id="cd02645">
    <property type="entry name" value="R3H_AAA"/>
    <property type="match status" value="1"/>
</dbReference>
<protein>
    <submittedName>
        <fullName evidence="3">Protein SEEDLING PLASTID DEVELOPMENT 1</fullName>
    </submittedName>
</protein>
<reference evidence="3 4" key="1">
    <citation type="submission" date="2024-04" db="EMBL/GenBank/DDBJ databases">
        <title>Genome assembly C_amara_ONT_v2.</title>
        <authorList>
            <person name="Yant L."/>
            <person name="Moore C."/>
            <person name="Slenker M."/>
        </authorList>
    </citation>
    <scope>NUCLEOTIDE SEQUENCE [LARGE SCALE GENOMIC DNA]</scope>
    <source>
        <tissue evidence="3">Leaf</tissue>
    </source>
</reference>
<organism evidence="3 4">
    <name type="scientific">Cardamine amara subsp. amara</name>
    <dbReference type="NCBI Taxonomy" id="228776"/>
    <lineage>
        <taxon>Eukaryota</taxon>
        <taxon>Viridiplantae</taxon>
        <taxon>Streptophyta</taxon>
        <taxon>Embryophyta</taxon>
        <taxon>Tracheophyta</taxon>
        <taxon>Spermatophyta</taxon>
        <taxon>Magnoliopsida</taxon>
        <taxon>eudicotyledons</taxon>
        <taxon>Gunneridae</taxon>
        <taxon>Pentapetalae</taxon>
        <taxon>rosids</taxon>
        <taxon>malvids</taxon>
        <taxon>Brassicales</taxon>
        <taxon>Brassicaceae</taxon>
        <taxon>Cardamineae</taxon>
        <taxon>Cardamine</taxon>
    </lineage>
</organism>
<dbReference type="EMBL" id="JBANAX010000821">
    <property type="protein sequence ID" value="KAL1192491.1"/>
    <property type="molecule type" value="Genomic_DNA"/>
</dbReference>